<protein>
    <recommendedName>
        <fullName evidence="7">Alpha/beta hydrolase</fullName>
    </recommendedName>
</protein>
<dbReference type="SUPFAM" id="SSF53474">
    <property type="entry name" value="alpha/beta-Hydrolases"/>
    <property type="match status" value="1"/>
</dbReference>
<accession>A0A163WIJ2</accession>
<evidence type="ECO:0000313" key="5">
    <source>
        <dbReference type="EMBL" id="KZS58377.1"/>
    </source>
</evidence>
<evidence type="ECO:0000256" key="1">
    <source>
        <dbReference type="SAM" id="Coils"/>
    </source>
</evidence>
<evidence type="ECO:0000313" key="6">
    <source>
        <dbReference type="Proteomes" id="UP000077342"/>
    </source>
</evidence>
<name>A0A163WIJ2_9MYCO</name>
<reference evidence="6" key="1">
    <citation type="submission" date="2016-04" db="EMBL/GenBank/DDBJ databases">
        <authorList>
            <person name="Strapagiel D."/>
            <person name="Borowka P."/>
            <person name="Marciniak B."/>
            <person name="Bakula Z."/>
            <person name="Van Ingen J."/>
            <person name="Safianowska A."/>
            <person name="Dziadek J."/>
            <person name="Jagielski T."/>
        </authorList>
    </citation>
    <scope>NUCLEOTIDE SEQUENCE [LARGE SCALE GENOMIC DNA]</scope>
    <source>
        <strain evidence="6">1010001458</strain>
    </source>
</reference>
<dbReference type="RefSeq" id="WP_075512754.1">
    <property type="nucleotide sequence ID" value="NZ_CP089224.1"/>
</dbReference>
<evidence type="ECO:0000259" key="4">
    <source>
        <dbReference type="Pfam" id="PF22905"/>
    </source>
</evidence>
<evidence type="ECO:0000259" key="3">
    <source>
        <dbReference type="Pfam" id="PF06259"/>
    </source>
</evidence>
<feature type="domain" description="Predicted hydrolase N-terminal" evidence="4">
    <location>
        <begin position="1"/>
        <end position="195"/>
    </location>
</feature>
<dbReference type="Pfam" id="PF06259">
    <property type="entry name" value="Abhydrolase_8"/>
    <property type="match status" value="1"/>
</dbReference>
<dbReference type="AlphaFoldDB" id="A0A163WIJ2"/>
<dbReference type="InterPro" id="IPR010427">
    <property type="entry name" value="DUF1023"/>
</dbReference>
<gene>
    <name evidence="5" type="ORF">A4G28_13595</name>
</gene>
<dbReference type="EMBL" id="LWCI01000150">
    <property type="protein sequence ID" value="KZS58377.1"/>
    <property type="molecule type" value="Genomic_DNA"/>
</dbReference>
<feature type="region of interest" description="Disordered" evidence="2">
    <location>
        <begin position="200"/>
        <end position="231"/>
    </location>
</feature>
<feature type="coiled-coil region" evidence="1">
    <location>
        <begin position="113"/>
        <end position="140"/>
    </location>
</feature>
<proteinExistence type="predicted"/>
<dbReference type="Gene3D" id="3.40.50.1820">
    <property type="entry name" value="alpha/beta hydrolase"/>
    <property type="match status" value="1"/>
</dbReference>
<keyword evidence="6" id="KW-1185">Reference proteome</keyword>
<sequence length="628" mass="66096">MQLRYISIPLLIGEAGGDPWAINSSLQSGRPAQIADLAQAFHDAGRCTAESSAAFDEARRRFEAAWNRENGDHPINDSAEVQRVAQSLGAQSLQLPKIGVDLETIAAALAEAQRSASGQIATLEGRLQQLDNQIGQAVELEKDIHLTNADRAALDALISALEDQAIADTKSALGQLQSIRNGYSDTLQKSLNTLRSDGYDPAGIQALDAPQSPPKPEEPIQIPPPGTSAEEVNKWWKSLSPEQQRQLIADHPPELGNLNGIPVDVRSPINKAVMNDDLHRVADVADKYGVSVNEVVADPGKYGLSAAAITRYNNACRTQEGLNASAKAKDERNNHPEVFLLKYQPDAFGGEGAAAIAMGNPDTAAHTAVLVKGLGSGVREGTLSNPDGVRLYQESSRADWGKRTAVVMWVGYDAPNTVTDPGLYEPNMARTGGQALAADVNALAVTHHDDVPSHMTVVGHSYGSTTVSDAAAAYGMHADDVVLVGSPGADLAHSAADFDLSPGGHLYVGAASGDAVTWSPGHVTGPGLIGPTLGGLGDDPAVDGFGATRFKAEVPGYTGVPVYDHSHYFDDGSESLFSISDVVSGHGDALQHDGMTAHHRGEYGMGEWFDPEALRSATTGHRHSGPTG</sequence>
<dbReference type="InterPro" id="IPR029058">
    <property type="entry name" value="AB_hydrolase_fold"/>
</dbReference>
<feature type="domain" description="DUF1023" evidence="3">
    <location>
        <begin position="351"/>
        <end position="519"/>
    </location>
</feature>
<keyword evidence="1" id="KW-0175">Coiled coil</keyword>
<dbReference type="ESTHER" id="mycka-a0a162ddk1">
    <property type="family name" value="Duf_1023"/>
</dbReference>
<dbReference type="InterPro" id="IPR054469">
    <property type="entry name" value="Pred_hydrolase_N"/>
</dbReference>
<dbReference type="Proteomes" id="UP000077342">
    <property type="component" value="Unassembled WGS sequence"/>
</dbReference>
<evidence type="ECO:0000256" key="2">
    <source>
        <dbReference type="SAM" id="MobiDB-lite"/>
    </source>
</evidence>
<comment type="caution">
    <text evidence="5">The sequence shown here is derived from an EMBL/GenBank/DDBJ whole genome shotgun (WGS) entry which is preliminary data.</text>
</comment>
<organism evidence="5 6">
    <name type="scientific">Mycobacterium ostraviense</name>
    <dbReference type="NCBI Taxonomy" id="2738409"/>
    <lineage>
        <taxon>Bacteria</taxon>
        <taxon>Bacillati</taxon>
        <taxon>Actinomycetota</taxon>
        <taxon>Actinomycetes</taxon>
        <taxon>Mycobacteriales</taxon>
        <taxon>Mycobacteriaceae</taxon>
        <taxon>Mycobacterium</taxon>
    </lineage>
</organism>
<dbReference type="Pfam" id="PF22905">
    <property type="entry name" value="Hydro_N_hd"/>
    <property type="match status" value="1"/>
</dbReference>
<evidence type="ECO:0008006" key="7">
    <source>
        <dbReference type="Google" id="ProtNLM"/>
    </source>
</evidence>